<sequence>MKNKIILSVLITFLNFWIWRVFGEDTLLGVVLIFLSISLIFRFRILTVVLFLVLSVVFLKTNPDTNLMYISPLEKHWLIQRHEYYAESLGSIYRNRAGLYLNYELLPYVFKYTRNLGYNLDPNLYFFANHPRERGGGIEFEKFSPFLLPLFIVGVLILVSGRDKFLISYFIAAQLVNALAFPGYMLGPILIFPFITATIYLGAIWIFRMET</sequence>
<dbReference type="AlphaFoldDB" id="A0A0G0PE19"/>
<accession>A0A0G0PE19</accession>
<gene>
    <name evidence="2" type="ORF">UT23_C0032G0006</name>
</gene>
<protein>
    <submittedName>
        <fullName evidence="2">Uncharacterized protein</fullName>
    </submittedName>
</protein>
<name>A0A0G0PE19_9BACT</name>
<dbReference type="Proteomes" id="UP000034325">
    <property type="component" value="Unassembled WGS sequence"/>
</dbReference>
<evidence type="ECO:0000313" key="2">
    <source>
        <dbReference type="EMBL" id="KKQ96404.1"/>
    </source>
</evidence>
<comment type="caution">
    <text evidence="2">The sequence shown here is derived from an EMBL/GenBank/DDBJ whole genome shotgun (WGS) entry which is preliminary data.</text>
</comment>
<reference evidence="2 3" key="1">
    <citation type="journal article" date="2015" name="Nature">
        <title>rRNA introns, odd ribosomes, and small enigmatic genomes across a large radiation of phyla.</title>
        <authorList>
            <person name="Brown C.T."/>
            <person name="Hug L.A."/>
            <person name="Thomas B.C."/>
            <person name="Sharon I."/>
            <person name="Castelle C.J."/>
            <person name="Singh A."/>
            <person name="Wilkins M.J."/>
            <person name="Williams K.H."/>
            <person name="Banfield J.F."/>
        </authorList>
    </citation>
    <scope>NUCLEOTIDE SEQUENCE [LARGE SCALE GENOMIC DNA]</scope>
</reference>
<evidence type="ECO:0000313" key="3">
    <source>
        <dbReference type="Proteomes" id="UP000034325"/>
    </source>
</evidence>
<keyword evidence="1" id="KW-0812">Transmembrane</keyword>
<feature type="transmembrane region" description="Helical" evidence="1">
    <location>
        <begin position="181"/>
        <end position="207"/>
    </location>
</feature>
<feature type="transmembrane region" description="Helical" evidence="1">
    <location>
        <begin position="143"/>
        <end position="161"/>
    </location>
</feature>
<keyword evidence="1" id="KW-1133">Transmembrane helix</keyword>
<proteinExistence type="predicted"/>
<dbReference type="EMBL" id="LBWA01000032">
    <property type="protein sequence ID" value="KKQ96404.1"/>
    <property type="molecule type" value="Genomic_DNA"/>
</dbReference>
<keyword evidence="1" id="KW-0472">Membrane</keyword>
<evidence type="ECO:0000256" key="1">
    <source>
        <dbReference type="SAM" id="Phobius"/>
    </source>
</evidence>
<organism evidence="2 3">
    <name type="scientific">Candidatus Woesebacteria bacterium GW2011_GWA1_39_12</name>
    <dbReference type="NCBI Taxonomy" id="1618549"/>
    <lineage>
        <taxon>Bacteria</taxon>
        <taxon>Candidatus Woeseibacteriota</taxon>
    </lineage>
</organism>
<feature type="transmembrane region" description="Helical" evidence="1">
    <location>
        <begin position="33"/>
        <end position="59"/>
    </location>
</feature>